<name>A0ABT4LM38_9PROT</name>
<dbReference type="RefSeq" id="WP_269424341.1">
    <property type="nucleotide sequence ID" value="NZ_JAPWGY010000006.1"/>
</dbReference>
<dbReference type="Gene3D" id="2.10.70.10">
    <property type="entry name" value="Complement Module, domain 1"/>
    <property type="match status" value="1"/>
</dbReference>
<sequence length="56" mass="6331">MTSNTNSHPGDRAISASPPRISAETLMQNAREIVIEYHGFDYRLRITSNDKLILTK</sequence>
<feature type="region of interest" description="Disordered" evidence="1">
    <location>
        <begin position="1"/>
        <end position="20"/>
    </location>
</feature>
<evidence type="ECO:0000313" key="2">
    <source>
        <dbReference type="EMBL" id="MCZ4282190.1"/>
    </source>
</evidence>
<dbReference type="EMBL" id="JAPWGY010000006">
    <property type="protein sequence ID" value="MCZ4282190.1"/>
    <property type="molecule type" value="Genomic_DNA"/>
</dbReference>
<protein>
    <submittedName>
        <fullName evidence="2">Hemin uptake protein HemP</fullName>
    </submittedName>
</protein>
<comment type="caution">
    <text evidence="2">The sequence shown here is derived from an EMBL/GenBank/DDBJ whole genome shotgun (WGS) entry which is preliminary data.</text>
</comment>
<dbReference type="Pfam" id="PF10636">
    <property type="entry name" value="hemP"/>
    <property type="match status" value="1"/>
</dbReference>
<dbReference type="InterPro" id="IPR019600">
    <property type="entry name" value="Hemin_uptake_protein_HemP"/>
</dbReference>
<organism evidence="2 3">
    <name type="scientific">Kiloniella laminariae</name>
    <dbReference type="NCBI Taxonomy" id="454162"/>
    <lineage>
        <taxon>Bacteria</taxon>
        <taxon>Pseudomonadati</taxon>
        <taxon>Pseudomonadota</taxon>
        <taxon>Alphaproteobacteria</taxon>
        <taxon>Rhodospirillales</taxon>
        <taxon>Kiloniellaceae</taxon>
        <taxon>Kiloniella</taxon>
    </lineage>
</organism>
<dbReference type="Proteomes" id="UP001069802">
    <property type="component" value="Unassembled WGS sequence"/>
</dbReference>
<reference evidence="2" key="1">
    <citation type="submission" date="2022-12" db="EMBL/GenBank/DDBJ databases">
        <title>Bacterial isolates from different developmental stages of Nematostella vectensis.</title>
        <authorList>
            <person name="Fraune S."/>
        </authorList>
    </citation>
    <scope>NUCLEOTIDE SEQUENCE</scope>
    <source>
        <strain evidence="2">G21630-S1</strain>
    </source>
</reference>
<keyword evidence="3" id="KW-1185">Reference proteome</keyword>
<gene>
    <name evidence="2" type="ORF">O4H49_15480</name>
</gene>
<proteinExistence type="predicted"/>
<accession>A0ABT4LM38</accession>
<evidence type="ECO:0000313" key="3">
    <source>
        <dbReference type="Proteomes" id="UP001069802"/>
    </source>
</evidence>
<evidence type="ECO:0000256" key="1">
    <source>
        <dbReference type="SAM" id="MobiDB-lite"/>
    </source>
</evidence>